<sequence length="270" mass="31021">MPLTTTATITATNGTVAREMEGKSSGGYKQTPAKNPDAPVTKGELGNEIKRIMSEHLPTILAQSQENFRKAKEARKAAKEAEKKKNANIDAEKRRKAMEDKRAGEEQKRKRKVGQDMKNAEDAERRKNEEAERQRNVEAQRDGCSYKSFLNCKPTEFHSENDPDMTKIARGNEVVTAMTCEQFEELVMENYCPQGLMDKLKEELLKLQQNDMTVPKYTTKFNEKARFAKYQVATEERRIKQYIYGVYEPGSGLQFNKQDPQHFKKRQSLL</sequence>
<feature type="domain" description="Retrotransposon gag" evidence="2">
    <location>
        <begin position="177"/>
        <end position="246"/>
    </location>
</feature>
<dbReference type="Proteomes" id="UP001151760">
    <property type="component" value="Unassembled WGS sequence"/>
</dbReference>
<evidence type="ECO:0000256" key="1">
    <source>
        <dbReference type="SAM" id="MobiDB-lite"/>
    </source>
</evidence>
<feature type="region of interest" description="Disordered" evidence="1">
    <location>
        <begin position="66"/>
        <end position="139"/>
    </location>
</feature>
<comment type="caution">
    <text evidence="3">The sequence shown here is derived from an EMBL/GenBank/DDBJ whole genome shotgun (WGS) entry which is preliminary data.</text>
</comment>
<reference evidence="3" key="1">
    <citation type="journal article" date="2022" name="Int. J. Mol. Sci.">
        <title>Draft Genome of Tanacetum Coccineum: Genomic Comparison of Closely Related Tanacetum-Family Plants.</title>
        <authorList>
            <person name="Yamashiro T."/>
            <person name="Shiraishi A."/>
            <person name="Nakayama K."/>
            <person name="Satake H."/>
        </authorList>
    </citation>
    <scope>NUCLEOTIDE SEQUENCE</scope>
</reference>
<evidence type="ECO:0000259" key="2">
    <source>
        <dbReference type="Pfam" id="PF03732"/>
    </source>
</evidence>
<dbReference type="InterPro" id="IPR005162">
    <property type="entry name" value="Retrotrans_gag_dom"/>
</dbReference>
<accession>A0ABQ4XRB1</accession>
<evidence type="ECO:0000313" key="3">
    <source>
        <dbReference type="EMBL" id="GJS67933.1"/>
    </source>
</evidence>
<feature type="compositionally biased region" description="Low complexity" evidence="1">
    <location>
        <begin position="1"/>
        <end position="17"/>
    </location>
</feature>
<protein>
    <submittedName>
        <fullName evidence="3">Zinc finger, CCHC-type, retrotransposon gag domain protein</fullName>
    </submittedName>
</protein>
<dbReference type="Pfam" id="PF03732">
    <property type="entry name" value="Retrotrans_gag"/>
    <property type="match status" value="1"/>
</dbReference>
<gene>
    <name evidence="3" type="ORF">Tco_0682498</name>
</gene>
<reference evidence="3" key="2">
    <citation type="submission" date="2022-01" db="EMBL/GenBank/DDBJ databases">
        <authorList>
            <person name="Yamashiro T."/>
            <person name="Shiraishi A."/>
            <person name="Satake H."/>
            <person name="Nakayama K."/>
        </authorList>
    </citation>
    <scope>NUCLEOTIDE SEQUENCE</scope>
</reference>
<feature type="region of interest" description="Disordered" evidence="1">
    <location>
        <begin position="1"/>
        <end position="46"/>
    </location>
</feature>
<name>A0ABQ4XRB1_9ASTR</name>
<feature type="compositionally biased region" description="Basic and acidic residues" evidence="1">
    <location>
        <begin position="67"/>
        <end position="139"/>
    </location>
</feature>
<evidence type="ECO:0000313" key="4">
    <source>
        <dbReference type="Proteomes" id="UP001151760"/>
    </source>
</evidence>
<dbReference type="EMBL" id="BQNB010009753">
    <property type="protein sequence ID" value="GJS67933.1"/>
    <property type="molecule type" value="Genomic_DNA"/>
</dbReference>
<keyword evidence="4" id="KW-1185">Reference proteome</keyword>
<proteinExistence type="predicted"/>
<organism evidence="3 4">
    <name type="scientific">Tanacetum coccineum</name>
    <dbReference type="NCBI Taxonomy" id="301880"/>
    <lineage>
        <taxon>Eukaryota</taxon>
        <taxon>Viridiplantae</taxon>
        <taxon>Streptophyta</taxon>
        <taxon>Embryophyta</taxon>
        <taxon>Tracheophyta</taxon>
        <taxon>Spermatophyta</taxon>
        <taxon>Magnoliopsida</taxon>
        <taxon>eudicotyledons</taxon>
        <taxon>Gunneridae</taxon>
        <taxon>Pentapetalae</taxon>
        <taxon>asterids</taxon>
        <taxon>campanulids</taxon>
        <taxon>Asterales</taxon>
        <taxon>Asteraceae</taxon>
        <taxon>Asteroideae</taxon>
        <taxon>Anthemideae</taxon>
        <taxon>Anthemidinae</taxon>
        <taxon>Tanacetum</taxon>
    </lineage>
</organism>